<comment type="similarity">
    <text evidence="1">Belongs to the UPF0065 (bug) family.</text>
</comment>
<dbReference type="Gene3D" id="3.40.190.10">
    <property type="entry name" value="Periplasmic binding protein-like II"/>
    <property type="match status" value="1"/>
</dbReference>
<dbReference type="Pfam" id="PF03401">
    <property type="entry name" value="TctC"/>
    <property type="match status" value="1"/>
</dbReference>
<dbReference type="PIRSF" id="PIRSF017082">
    <property type="entry name" value="YflP"/>
    <property type="match status" value="1"/>
</dbReference>
<sequence length="320" mass="33620">MRRRQVLALGAGLVAMATGCGSATDSRRLASATVSMVVPGPAGGETDMIARSLKGVAEREALAGAVRVVNRPLESALAEFTRARQPGLMLMAEPELVGTVRAVRQATAFAGTTPLARLCGEWELLVVPAASRLATFGAFADALRRDPSRLAVAGRNTGGVDHVLLGMLAQSLGVDPRLVRYAAYPTCEEAVAALAAGRVPVAISGHAAVRARVRSGELRVLAVSSPDRLAGVEAPTLLESDVHLYCANWRGLLGPAGLAETDRAALVQMCRGVADSPRWQAICVRNGWTPLYLDGDDFRQWLGVESARLGRALGDLGVRV</sequence>
<dbReference type="Proteomes" id="UP000253094">
    <property type="component" value="Unassembled WGS sequence"/>
</dbReference>
<dbReference type="InterPro" id="IPR005064">
    <property type="entry name" value="BUG"/>
</dbReference>
<accession>A0A367F2R6</accession>
<dbReference type="EMBL" id="QOIL01000025">
    <property type="protein sequence ID" value="RCG23967.1"/>
    <property type="molecule type" value="Genomic_DNA"/>
</dbReference>
<dbReference type="PANTHER" id="PTHR42928:SF3">
    <property type="entry name" value="UPF0065 PROTEIN YFLP"/>
    <property type="match status" value="1"/>
</dbReference>
<organism evidence="2 3">
    <name type="scientific">Sphaerisporangium album</name>
    <dbReference type="NCBI Taxonomy" id="509200"/>
    <lineage>
        <taxon>Bacteria</taxon>
        <taxon>Bacillati</taxon>
        <taxon>Actinomycetota</taxon>
        <taxon>Actinomycetes</taxon>
        <taxon>Streptosporangiales</taxon>
        <taxon>Streptosporangiaceae</taxon>
        <taxon>Sphaerisporangium</taxon>
    </lineage>
</organism>
<dbReference type="InterPro" id="IPR042100">
    <property type="entry name" value="Bug_dom1"/>
</dbReference>
<evidence type="ECO:0000256" key="1">
    <source>
        <dbReference type="ARBA" id="ARBA00006987"/>
    </source>
</evidence>
<dbReference type="AlphaFoldDB" id="A0A367F2R6"/>
<protein>
    <submittedName>
        <fullName evidence="2">Tripartite tricarboxylate transporter substrate binding protein</fullName>
    </submittedName>
</protein>
<gene>
    <name evidence="2" type="ORF">DQ384_33440</name>
</gene>
<keyword evidence="3" id="KW-1185">Reference proteome</keyword>
<dbReference type="PANTHER" id="PTHR42928">
    <property type="entry name" value="TRICARBOXYLATE-BINDING PROTEIN"/>
    <property type="match status" value="1"/>
</dbReference>
<dbReference type="RefSeq" id="WP_114032876.1">
    <property type="nucleotide sequence ID" value="NZ_QOIL01000025.1"/>
</dbReference>
<evidence type="ECO:0000313" key="3">
    <source>
        <dbReference type="Proteomes" id="UP000253094"/>
    </source>
</evidence>
<reference evidence="2 3" key="1">
    <citation type="submission" date="2018-06" db="EMBL/GenBank/DDBJ databases">
        <title>Sphaerisporangium craniellae sp. nov., isolated from a marine sponge in the South China Sea.</title>
        <authorList>
            <person name="Li L."/>
        </authorList>
    </citation>
    <scope>NUCLEOTIDE SEQUENCE [LARGE SCALE GENOMIC DNA]</scope>
    <source>
        <strain evidence="2 3">CCTCC AA 208026</strain>
    </source>
</reference>
<evidence type="ECO:0000313" key="2">
    <source>
        <dbReference type="EMBL" id="RCG23967.1"/>
    </source>
</evidence>
<dbReference type="OrthoDB" id="9780943at2"/>
<dbReference type="Gene3D" id="3.40.190.150">
    <property type="entry name" value="Bordetella uptake gene, domain 1"/>
    <property type="match status" value="1"/>
</dbReference>
<dbReference type="PROSITE" id="PS51257">
    <property type="entry name" value="PROKAR_LIPOPROTEIN"/>
    <property type="match status" value="1"/>
</dbReference>
<proteinExistence type="inferred from homology"/>
<name>A0A367F2R6_9ACTN</name>
<comment type="caution">
    <text evidence="2">The sequence shown here is derived from an EMBL/GenBank/DDBJ whole genome shotgun (WGS) entry which is preliminary data.</text>
</comment>